<comment type="caution">
    <text evidence="1">The sequence shown here is derived from an EMBL/GenBank/DDBJ whole genome shotgun (WGS) entry which is preliminary data.</text>
</comment>
<accession>A0ACB8ZWD8</accession>
<proteinExistence type="predicted"/>
<reference evidence="2" key="1">
    <citation type="journal article" date="2022" name="Mol. Ecol. Resour.">
        <title>The genomes of chicory, endive, great burdock and yacon provide insights into Asteraceae palaeo-polyploidization history and plant inulin production.</title>
        <authorList>
            <person name="Fan W."/>
            <person name="Wang S."/>
            <person name="Wang H."/>
            <person name="Wang A."/>
            <person name="Jiang F."/>
            <person name="Liu H."/>
            <person name="Zhao H."/>
            <person name="Xu D."/>
            <person name="Zhang Y."/>
        </authorList>
    </citation>
    <scope>NUCLEOTIDE SEQUENCE [LARGE SCALE GENOMIC DNA]</scope>
    <source>
        <strain evidence="2">cv. Niubang</strain>
    </source>
</reference>
<evidence type="ECO:0000313" key="1">
    <source>
        <dbReference type="EMBL" id="KAI3701636.1"/>
    </source>
</evidence>
<protein>
    <submittedName>
        <fullName evidence="1">Uncharacterized protein</fullName>
    </submittedName>
</protein>
<keyword evidence="2" id="KW-1185">Reference proteome</keyword>
<name>A0ACB8ZWD8_ARCLA</name>
<organism evidence="1 2">
    <name type="scientific">Arctium lappa</name>
    <name type="common">Greater burdock</name>
    <name type="synonym">Lappa major</name>
    <dbReference type="NCBI Taxonomy" id="4217"/>
    <lineage>
        <taxon>Eukaryota</taxon>
        <taxon>Viridiplantae</taxon>
        <taxon>Streptophyta</taxon>
        <taxon>Embryophyta</taxon>
        <taxon>Tracheophyta</taxon>
        <taxon>Spermatophyta</taxon>
        <taxon>Magnoliopsida</taxon>
        <taxon>eudicotyledons</taxon>
        <taxon>Gunneridae</taxon>
        <taxon>Pentapetalae</taxon>
        <taxon>asterids</taxon>
        <taxon>campanulids</taxon>
        <taxon>Asterales</taxon>
        <taxon>Asteraceae</taxon>
        <taxon>Carduoideae</taxon>
        <taxon>Cardueae</taxon>
        <taxon>Arctiinae</taxon>
        <taxon>Arctium</taxon>
    </lineage>
</organism>
<gene>
    <name evidence="1" type="ORF">L6452_26866</name>
</gene>
<dbReference type="EMBL" id="CM042055">
    <property type="protein sequence ID" value="KAI3701636.1"/>
    <property type="molecule type" value="Genomic_DNA"/>
</dbReference>
<sequence>MPNTNRHRSYDTHHHHSPPKRHPKLFSIFLKFIVMFLILSLFLLFLGLAAIILLHVLLVGSFVRRRHRRHRHRHSRNITPPPTSSYSFLDLQTHLPSFQYSAAAATFSGDCSICLENFKESELCRSLPECDHVFHTHCVDSWLTKVANCPVCRRRVRLETGRPSDRIDGDDDCKFLWVIGVGRQIGVNY</sequence>
<dbReference type="Proteomes" id="UP001055879">
    <property type="component" value="Linkage Group LG09"/>
</dbReference>
<evidence type="ECO:0000313" key="2">
    <source>
        <dbReference type="Proteomes" id="UP001055879"/>
    </source>
</evidence>
<reference evidence="1 2" key="2">
    <citation type="journal article" date="2022" name="Mol. Ecol. Resour.">
        <title>The genomes of chicory, endive, great burdock and yacon provide insights into Asteraceae paleo-polyploidization history and plant inulin production.</title>
        <authorList>
            <person name="Fan W."/>
            <person name="Wang S."/>
            <person name="Wang H."/>
            <person name="Wang A."/>
            <person name="Jiang F."/>
            <person name="Liu H."/>
            <person name="Zhao H."/>
            <person name="Xu D."/>
            <person name="Zhang Y."/>
        </authorList>
    </citation>
    <scope>NUCLEOTIDE SEQUENCE [LARGE SCALE GENOMIC DNA]</scope>
    <source>
        <strain evidence="2">cv. Niubang</strain>
    </source>
</reference>